<feature type="compositionally biased region" description="Basic residues" evidence="2">
    <location>
        <begin position="251"/>
        <end position="264"/>
    </location>
</feature>
<reference evidence="3" key="1">
    <citation type="submission" date="2015-04" db="EMBL/GenBank/DDBJ databases">
        <title>The genome sequence of the plant pathogenic Rhizarian Plasmodiophora brassicae reveals insights in its biotrophic life cycle and the origin of chitin synthesis.</title>
        <authorList>
            <person name="Schwelm A."/>
            <person name="Fogelqvist J."/>
            <person name="Knaust A."/>
            <person name="Julke S."/>
            <person name="Lilja T."/>
            <person name="Dhandapani V."/>
            <person name="Bonilla-Rosso G."/>
            <person name="Karlsson M."/>
            <person name="Shevchenko A."/>
            <person name="Choi S.R."/>
            <person name="Kim H.G."/>
            <person name="Park J.Y."/>
            <person name="Lim Y.P."/>
            <person name="Ludwig-Muller J."/>
            <person name="Dixelius C."/>
        </authorList>
    </citation>
    <scope>NUCLEOTIDE SEQUENCE</scope>
    <source>
        <tissue evidence="3">Potato root galls</tissue>
    </source>
</reference>
<dbReference type="EMBL" id="HACM01006617">
    <property type="protein sequence ID" value="CRZ07059.1"/>
    <property type="molecule type" value="Transcribed_RNA"/>
</dbReference>
<feature type="compositionally biased region" description="Basic and acidic residues" evidence="2">
    <location>
        <begin position="295"/>
        <end position="304"/>
    </location>
</feature>
<dbReference type="GO" id="GO:0005685">
    <property type="term" value="C:U1 snRNP"/>
    <property type="evidence" value="ECO:0007669"/>
    <property type="project" value="InterPro"/>
</dbReference>
<feature type="region of interest" description="Disordered" evidence="2">
    <location>
        <begin position="238"/>
        <end position="310"/>
    </location>
</feature>
<evidence type="ECO:0000256" key="2">
    <source>
        <dbReference type="SAM" id="MobiDB-lite"/>
    </source>
</evidence>
<evidence type="ECO:0000256" key="1">
    <source>
        <dbReference type="ARBA" id="ARBA00005655"/>
    </source>
</evidence>
<organism evidence="3">
    <name type="scientific">Spongospora subterranea</name>
    <dbReference type="NCBI Taxonomy" id="70186"/>
    <lineage>
        <taxon>Eukaryota</taxon>
        <taxon>Sar</taxon>
        <taxon>Rhizaria</taxon>
        <taxon>Endomyxa</taxon>
        <taxon>Phytomyxea</taxon>
        <taxon>Plasmodiophorida</taxon>
        <taxon>Plasmodiophoridae</taxon>
        <taxon>Spongospora</taxon>
    </lineage>
</organism>
<proteinExistence type="inferred from homology"/>
<feature type="compositionally biased region" description="Basic residues" evidence="2">
    <location>
        <begin position="274"/>
        <end position="288"/>
    </location>
</feature>
<comment type="similarity">
    <text evidence="1">Belongs to the Luc7 family.</text>
</comment>
<dbReference type="GO" id="GO:0003729">
    <property type="term" value="F:mRNA binding"/>
    <property type="evidence" value="ECO:0007669"/>
    <property type="project" value="InterPro"/>
</dbReference>
<dbReference type="PANTHER" id="PTHR12375">
    <property type="entry name" value="RNA-BINDING PROTEIN LUC7-RELATED"/>
    <property type="match status" value="1"/>
</dbReference>
<dbReference type="AlphaFoldDB" id="A0A0H5REN6"/>
<sequence>MLSQRELLDQLMGKDRNLIDEDKKVLNQHWYDDNICKYFICGFCPHDLFYNTKSDLGPCTKIHDEHLRQTFEAESESRKASYQSAFLRLLQSLTDDVDRRKRRGSDRLAMQLQPDVNDPGYIERQKQIEVIKDQQVVLIDQIRQLGESGKIDESFAVFTLFDDFEKQKVDIETDHDAGQKFITDHEKKMGVCEICGAFLVQNEAESRIQSHLNGKQHVGFAMIREKIIEVKAILDARAPAAASESNDSRPPPRRRSRSPRRHGSSRSGSDYPRRSRSPPRRSPRRSPHRSSNANRHRESSSRRHSDSHRR</sequence>
<name>A0A0H5REN6_9EUKA</name>
<protein>
    <submittedName>
        <fullName evidence="3">Uncharacterized protein</fullName>
    </submittedName>
</protein>
<evidence type="ECO:0000313" key="3">
    <source>
        <dbReference type="EMBL" id="CRZ07059.1"/>
    </source>
</evidence>
<dbReference type="Pfam" id="PF03194">
    <property type="entry name" value="LUC7"/>
    <property type="match status" value="1"/>
</dbReference>
<dbReference type="GO" id="GO:0006376">
    <property type="term" value="P:mRNA splice site recognition"/>
    <property type="evidence" value="ECO:0007669"/>
    <property type="project" value="InterPro"/>
</dbReference>
<dbReference type="InterPro" id="IPR004882">
    <property type="entry name" value="Luc7-rel"/>
</dbReference>
<accession>A0A0H5REN6</accession>